<proteinExistence type="predicted"/>
<organism evidence="3 4">
    <name type="scientific">Roseomonas elaeocarpi</name>
    <dbReference type="NCBI Taxonomy" id="907779"/>
    <lineage>
        <taxon>Bacteria</taxon>
        <taxon>Pseudomonadati</taxon>
        <taxon>Pseudomonadota</taxon>
        <taxon>Alphaproteobacteria</taxon>
        <taxon>Acetobacterales</taxon>
        <taxon>Roseomonadaceae</taxon>
        <taxon>Roseomonas</taxon>
    </lineage>
</organism>
<dbReference type="EMBL" id="JBHLUN010000001">
    <property type="protein sequence ID" value="MFC0406636.1"/>
    <property type="molecule type" value="Genomic_DNA"/>
</dbReference>
<dbReference type="RefSeq" id="WP_377042310.1">
    <property type="nucleotide sequence ID" value="NZ_JBHLUN010000001.1"/>
</dbReference>
<dbReference type="Proteomes" id="UP001589865">
    <property type="component" value="Unassembled WGS sequence"/>
</dbReference>
<comment type="caution">
    <text evidence="3">The sequence shown here is derived from an EMBL/GenBank/DDBJ whole genome shotgun (WGS) entry which is preliminary data.</text>
</comment>
<evidence type="ECO:0000256" key="2">
    <source>
        <dbReference type="ARBA" id="ARBA00022679"/>
    </source>
</evidence>
<evidence type="ECO:0000256" key="1">
    <source>
        <dbReference type="ARBA" id="ARBA00022676"/>
    </source>
</evidence>
<dbReference type="CDD" id="cd06533">
    <property type="entry name" value="Glyco_transf_WecG_TagA"/>
    <property type="match status" value="1"/>
</dbReference>
<accession>A0ABV6JQN0</accession>
<evidence type="ECO:0000313" key="4">
    <source>
        <dbReference type="Proteomes" id="UP001589865"/>
    </source>
</evidence>
<protein>
    <submittedName>
        <fullName evidence="3">WecB/TagA/CpsF family glycosyltransferase</fullName>
    </submittedName>
</protein>
<dbReference type="PANTHER" id="PTHR34136:SF1">
    <property type="entry name" value="UDP-N-ACETYL-D-MANNOSAMINURONIC ACID TRANSFERASE"/>
    <property type="match status" value="1"/>
</dbReference>
<keyword evidence="2" id="KW-0808">Transferase</keyword>
<keyword evidence="4" id="KW-1185">Reference proteome</keyword>
<dbReference type="NCBIfam" id="TIGR00696">
    <property type="entry name" value="wecG_tagA_cpsF"/>
    <property type="match status" value="1"/>
</dbReference>
<keyword evidence="1" id="KW-0328">Glycosyltransferase</keyword>
<sequence length="254" mass="28085">MIARENVLGVAVSAVNMDLAVRTIGRWIDQGERHYVCVTGVHGVMEAQRSPELMHIHNRAGMVTPDGMPLAWLLWLGGHAGSDRVCGPELMPALFRASQARGDRHFLYGASPATLALLQERLLQMAPEARIVGAYSPPFRPLTPDEDDAVVEAINASGADIVWVGLSTPKQEYWMASHRDRLSAAVLIGVGAAFDMHAGLVTRAPPFLRRTGLEWTYRLVKEPRRLWKRYLSSNPRFVALVACQKLGFVRRASP</sequence>
<reference evidence="3 4" key="1">
    <citation type="submission" date="2024-09" db="EMBL/GenBank/DDBJ databases">
        <authorList>
            <person name="Sun Q."/>
            <person name="Mori K."/>
        </authorList>
    </citation>
    <scope>NUCLEOTIDE SEQUENCE [LARGE SCALE GENOMIC DNA]</scope>
    <source>
        <strain evidence="3 4">TBRC 5777</strain>
    </source>
</reference>
<name>A0ABV6JQN0_9PROT</name>
<evidence type="ECO:0000313" key="3">
    <source>
        <dbReference type="EMBL" id="MFC0406636.1"/>
    </source>
</evidence>
<dbReference type="InterPro" id="IPR004629">
    <property type="entry name" value="WecG_TagA_CpsF"/>
</dbReference>
<dbReference type="Pfam" id="PF03808">
    <property type="entry name" value="Glyco_tran_WecG"/>
    <property type="match status" value="1"/>
</dbReference>
<dbReference type="PANTHER" id="PTHR34136">
    <property type="match status" value="1"/>
</dbReference>
<gene>
    <name evidence="3" type="ORF">ACFFGY_00145</name>
</gene>